<protein>
    <recommendedName>
        <fullName evidence="4 7">Signal peptidase I</fullName>
        <ecNumber evidence="4 7">3.4.21.89</ecNumber>
    </recommendedName>
</protein>
<dbReference type="PRINTS" id="PR00727">
    <property type="entry name" value="LEADERPTASE"/>
</dbReference>
<keyword evidence="7" id="KW-0645">Protease</keyword>
<feature type="compositionally biased region" description="Acidic residues" evidence="8">
    <location>
        <begin position="412"/>
        <end position="421"/>
    </location>
</feature>
<dbReference type="InterPro" id="IPR019758">
    <property type="entry name" value="Pept_S26A_signal_pept_1_CS"/>
</dbReference>
<feature type="compositionally biased region" description="Basic residues" evidence="8">
    <location>
        <begin position="426"/>
        <end position="435"/>
    </location>
</feature>
<evidence type="ECO:0000259" key="9">
    <source>
        <dbReference type="Pfam" id="PF10502"/>
    </source>
</evidence>
<name>A0A918LHS8_9PSEU</name>
<dbReference type="GO" id="GO:0005886">
    <property type="term" value="C:plasma membrane"/>
    <property type="evidence" value="ECO:0007669"/>
    <property type="project" value="UniProtKB-SubCell"/>
</dbReference>
<feature type="active site" evidence="6">
    <location>
        <position position="549"/>
    </location>
</feature>
<evidence type="ECO:0000256" key="2">
    <source>
        <dbReference type="ARBA" id="ARBA00004401"/>
    </source>
</evidence>
<keyword evidence="11" id="KW-1185">Reference proteome</keyword>
<evidence type="ECO:0000256" key="7">
    <source>
        <dbReference type="RuleBase" id="RU362042"/>
    </source>
</evidence>
<comment type="catalytic activity">
    <reaction evidence="1 7">
        <text>Cleavage of hydrophobic, N-terminal signal or leader sequences from secreted and periplasmic proteins.</text>
        <dbReference type="EC" id="3.4.21.89"/>
    </reaction>
</comment>
<dbReference type="AlphaFoldDB" id="A0A918LHS8"/>
<dbReference type="Pfam" id="PF10502">
    <property type="entry name" value="Peptidase_S26"/>
    <property type="match status" value="1"/>
</dbReference>
<dbReference type="InterPro" id="IPR019533">
    <property type="entry name" value="Peptidase_S26"/>
</dbReference>
<feature type="compositionally biased region" description="Basic and acidic residues" evidence="8">
    <location>
        <begin position="13"/>
        <end position="24"/>
    </location>
</feature>
<dbReference type="InterPro" id="IPR000223">
    <property type="entry name" value="Pept_S26A_signal_pept_1"/>
</dbReference>
<feature type="active site" evidence="6">
    <location>
        <position position="469"/>
    </location>
</feature>
<dbReference type="Proteomes" id="UP000660680">
    <property type="component" value="Unassembled WGS sequence"/>
</dbReference>
<evidence type="ECO:0000313" key="10">
    <source>
        <dbReference type="EMBL" id="GGS51363.1"/>
    </source>
</evidence>
<dbReference type="GO" id="GO:0004252">
    <property type="term" value="F:serine-type endopeptidase activity"/>
    <property type="evidence" value="ECO:0007669"/>
    <property type="project" value="InterPro"/>
</dbReference>
<feature type="compositionally biased region" description="Pro residues" evidence="8">
    <location>
        <begin position="74"/>
        <end position="92"/>
    </location>
</feature>
<dbReference type="SUPFAM" id="SSF51306">
    <property type="entry name" value="LexA/Signal peptidase"/>
    <property type="match status" value="1"/>
</dbReference>
<gene>
    <name evidence="10" type="ORF">GCM10010171_52980</name>
</gene>
<evidence type="ECO:0000256" key="6">
    <source>
        <dbReference type="PIRSR" id="PIRSR600223-1"/>
    </source>
</evidence>
<dbReference type="InterPro" id="IPR036286">
    <property type="entry name" value="LexA/Signal_pep-like_sf"/>
</dbReference>
<dbReference type="Gene3D" id="2.10.109.10">
    <property type="entry name" value="Umud Fragment, subunit A"/>
    <property type="match status" value="1"/>
</dbReference>
<dbReference type="PANTHER" id="PTHR43390">
    <property type="entry name" value="SIGNAL PEPTIDASE I"/>
    <property type="match status" value="1"/>
</dbReference>
<evidence type="ECO:0000256" key="3">
    <source>
        <dbReference type="ARBA" id="ARBA00009370"/>
    </source>
</evidence>
<comment type="caution">
    <text evidence="10">The sequence shown here is derived from an EMBL/GenBank/DDBJ whole genome shotgun (WGS) entry which is preliminary data.</text>
</comment>
<reference evidence="10" key="1">
    <citation type="journal article" date="2014" name="Int. J. Syst. Evol. Microbiol.">
        <title>Complete genome sequence of Corynebacterium casei LMG S-19264T (=DSM 44701T), isolated from a smear-ripened cheese.</title>
        <authorList>
            <consortium name="US DOE Joint Genome Institute (JGI-PGF)"/>
            <person name="Walter F."/>
            <person name="Albersmeier A."/>
            <person name="Kalinowski J."/>
            <person name="Ruckert C."/>
        </authorList>
    </citation>
    <scope>NUCLEOTIDE SEQUENCE</scope>
    <source>
        <strain evidence="10">JCM 3276</strain>
    </source>
</reference>
<feature type="region of interest" description="Disordered" evidence="8">
    <location>
        <begin position="1"/>
        <end position="435"/>
    </location>
</feature>
<dbReference type="GO" id="GO:0006465">
    <property type="term" value="P:signal peptide processing"/>
    <property type="evidence" value="ECO:0007669"/>
    <property type="project" value="InterPro"/>
</dbReference>
<accession>A0A918LHS8</accession>
<dbReference type="GO" id="GO:0009003">
    <property type="term" value="F:signal peptidase activity"/>
    <property type="evidence" value="ECO:0007669"/>
    <property type="project" value="UniProtKB-EC"/>
</dbReference>
<comment type="subcellular location">
    <subcellularLocation>
        <location evidence="2">Cell membrane</location>
        <topology evidence="2">Single-pass type II membrane protein</topology>
    </subcellularLocation>
    <subcellularLocation>
        <location evidence="7">Membrane</location>
        <topology evidence="7">Single-pass type II membrane protein</topology>
    </subcellularLocation>
</comment>
<dbReference type="CDD" id="cd06530">
    <property type="entry name" value="S26_SPase_I"/>
    <property type="match status" value="1"/>
</dbReference>
<feature type="compositionally biased region" description="Pro residues" evidence="8">
    <location>
        <begin position="118"/>
        <end position="129"/>
    </location>
</feature>
<comment type="similarity">
    <text evidence="3 7">Belongs to the peptidase S26 family.</text>
</comment>
<reference evidence="10" key="2">
    <citation type="submission" date="2020-09" db="EMBL/GenBank/DDBJ databases">
        <authorList>
            <person name="Sun Q."/>
            <person name="Ohkuma M."/>
        </authorList>
    </citation>
    <scope>NUCLEOTIDE SEQUENCE</scope>
    <source>
        <strain evidence="10">JCM 3276</strain>
    </source>
</reference>
<dbReference type="PANTHER" id="PTHR43390:SF1">
    <property type="entry name" value="CHLOROPLAST PROCESSING PEPTIDASE"/>
    <property type="match status" value="1"/>
</dbReference>
<evidence type="ECO:0000256" key="4">
    <source>
        <dbReference type="ARBA" id="ARBA00013208"/>
    </source>
</evidence>
<evidence type="ECO:0000256" key="1">
    <source>
        <dbReference type="ARBA" id="ARBA00000677"/>
    </source>
</evidence>
<dbReference type="NCBIfam" id="TIGR02227">
    <property type="entry name" value="sigpep_I_bact"/>
    <property type="match status" value="1"/>
</dbReference>
<evidence type="ECO:0000256" key="5">
    <source>
        <dbReference type="ARBA" id="ARBA00022801"/>
    </source>
</evidence>
<feature type="compositionally biased region" description="Basic and acidic residues" evidence="8">
    <location>
        <begin position="368"/>
        <end position="382"/>
    </location>
</feature>
<organism evidence="10 11">
    <name type="scientific">Actinokineospora fastidiosa</name>
    <dbReference type="NCBI Taxonomy" id="1816"/>
    <lineage>
        <taxon>Bacteria</taxon>
        <taxon>Bacillati</taxon>
        <taxon>Actinomycetota</taxon>
        <taxon>Actinomycetes</taxon>
        <taxon>Pseudonocardiales</taxon>
        <taxon>Pseudonocardiaceae</taxon>
        <taxon>Actinokineospora</taxon>
    </lineage>
</organism>
<evidence type="ECO:0000313" key="11">
    <source>
        <dbReference type="Proteomes" id="UP000660680"/>
    </source>
</evidence>
<keyword evidence="5 7" id="KW-0378">Hydrolase</keyword>
<evidence type="ECO:0000256" key="8">
    <source>
        <dbReference type="SAM" id="MobiDB-lite"/>
    </source>
</evidence>
<feature type="domain" description="Peptidase S26" evidence="9">
    <location>
        <begin position="438"/>
        <end position="641"/>
    </location>
</feature>
<dbReference type="EMBL" id="BMRB01000006">
    <property type="protein sequence ID" value="GGS51363.1"/>
    <property type="molecule type" value="Genomic_DNA"/>
</dbReference>
<dbReference type="PROSITE" id="PS00761">
    <property type="entry name" value="SPASE_I_3"/>
    <property type="match status" value="1"/>
</dbReference>
<feature type="compositionally biased region" description="Low complexity" evidence="8">
    <location>
        <begin position="51"/>
        <end position="60"/>
    </location>
</feature>
<feature type="compositionally biased region" description="Low complexity" evidence="8">
    <location>
        <begin position="302"/>
        <end position="321"/>
    </location>
</feature>
<proteinExistence type="inferred from homology"/>
<sequence length="699" mass="74116">MPPGARSPQERPGGPDDRKPEAHTPPHNGTPVNGASGFRRPPADATFWFGDPLPEDSLPPLDKPRNGHPVPQGMLPPTPADTRYPPPAPPRPDTGAPGDRGRRGPADLGKPSVFFTPVDPPNGAPPAPFHPNGTTSARSAPTDSGAPFRPNSRATVDAGPAAFHQDNRTPAAGPPTLRRDHAGPTGPATLHRDPADVGPSALHRTPGGPVDPTAFFAPTHRGNGRPADAGPPSAFFTPVDPADHDDTGAPTGPPSAFFAPVHGNAPTDTESAFSTPDHPTEAGPPSALFTQPNAATHPDDAGPPSAFFTPPAPTEAGPPSAFFTAPDPEDPGPPSAFLTPSTPTDQPDPEDPPRWPTPADSPSLRFSPLDHRTEPVARKTPDDENTAVIPTVPRPEPADPTAYTPRRATPEPEPEPAEQDDDQPRHGKHRKHKKQPLWRELVTLVGVALLLTFLIQHFVGRVYSIPSGSMEQTLHGCPGCTGDRVFVDKMVYDFRDPLPGDVVVFQGPNSWTGEQVDATGDEDNPVVKGLQYMGSLIGIAPPDERDFVKRVIAIGGQTVECCDDKMRVMVDGKPLDEPYIYWESGGPDERQRFAPVTVPEGTLWVMGDNRANSADSRIQGGGGIRGVVPITKVIGKVRAIVLPPSRWQGVGDHNPQAPPAIAAPAWQQGLPAGLGFAAAWPVLWLGRRVKKSLTSRKAE</sequence>
<dbReference type="EC" id="3.4.21.89" evidence="4 7"/>